<dbReference type="Proteomes" id="UP001202052">
    <property type="component" value="Unassembled WGS sequence"/>
</dbReference>
<protein>
    <recommendedName>
        <fullName evidence="5">3-methylitaconate isomerase</fullName>
    </recommendedName>
</protein>
<gene>
    <name evidence="3" type="ORF">M4438_01540</name>
</gene>
<evidence type="ECO:0000313" key="4">
    <source>
        <dbReference type="Proteomes" id="UP001202052"/>
    </source>
</evidence>
<keyword evidence="4" id="KW-1185">Reference proteome</keyword>
<name>A0ABT0NN09_9ACTN</name>
<comment type="similarity">
    <text evidence="1">Belongs to the PrpF family.</text>
</comment>
<dbReference type="RefSeq" id="WP_249456822.1">
    <property type="nucleotide sequence ID" value="NZ_JAMCCK010000003.1"/>
</dbReference>
<dbReference type="Pfam" id="PF04303">
    <property type="entry name" value="PrpF"/>
    <property type="match status" value="1"/>
</dbReference>
<dbReference type="InterPro" id="IPR007400">
    <property type="entry name" value="PrpF-like"/>
</dbReference>
<sequence>MIAYLAQATGAPTPTLVLDASLVPPDEPDIRAVLTTVRSWLAANGHHDVLKFALVTPSAHPLFDLDYRFVQGLPDGPGHFDFRGSCGHSILSSVLAADTLGWLPGLAPGSRVRVRVLNNGDHVVCEVDEARRDGGTFTVHFVQDSDRALEDLLLTGRARDLLLTPSGLHEASLVATGNPYVFVDAESLGLASRQELFEAGEETYERLQQIRTAAATTLGWPPESVFPKIAAVGSYEPGRLAVRAISVPSWHPTLALTGATCLAAAAAIPGTVPAGLLERAGAGLDDIVVDTPRSTTRIAASLGTTADARSALLWVSVGDKHAHLRGPAKIPELSTYLYQEAPSWQPASA</sequence>
<organism evidence="3 4">
    <name type="scientific">Streptomyces lavenduligriseus</name>
    <dbReference type="NCBI Taxonomy" id="67315"/>
    <lineage>
        <taxon>Bacteria</taxon>
        <taxon>Bacillati</taxon>
        <taxon>Actinomycetota</taxon>
        <taxon>Actinomycetes</taxon>
        <taxon>Kitasatosporales</taxon>
        <taxon>Streptomycetaceae</taxon>
        <taxon>Streptomyces</taxon>
    </lineage>
</organism>
<comment type="caution">
    <text evidence="3">The sequence shown here is derived from an EMBL/GenBank/DDBJ whole genome shotgun (WGS) entry which is preliminary data.</text>
</comment>
<dbReference type="SUPFAM" id="SSF54506">
    <property type="entry name" value="Diaminopimelate epimerase-like"/>
    <property type="match status" value="2"/>
</dbReference>
<proteinExistence type="inferred from homology"/>
<dbReference type="PANTHER" id="PTHR43709">
    <property type="entry name" value="ACONITATE ISOMERASE-RELATED"/>
    <property type="match status" value="1"/>
</dbReference>
<evidence type="ECO:0000256" key="1">
    <source>
        <dbReference type="ARBA" id="ARBA00007673"/>
    </source>
</evidence>
<evidence type="ECO:0008006" key="5">
    <source>
        <dbReference type="Google" id="ProtNLM"/>
    </source>
</evidence>
<dbReference type="EMBL" id="JAMCCK010000003">
    <property type="protein sequence ID" value="MCL3992227.1"/>
    <property type="molecule type" value="Genomic_DNA"/>
</dbReference>
<keyword evidence="2" id="KW-0413">Isomerase</keyword>
<evidence type="ECO:0000313" key="3">
    <source>
        <dbReference type="EMBL" id="MCL3992227.1"/>
    </source>
</evidence>
<dbReference type="Gene3D" id="3.10.310.10">
    <property type="entry name" value="Diaminopimelate Epimerase, Chain A, domain 1"/>
    <property type="match status" value="2"/>
</dbReference>
<evidence type="ECO:0000256" key="2">
    <source>
        <dbReference type="ARBA" id="ARBA00023235"/>
    </source>
</evidence>
<reference evidence="3 4" key="1">
    <citation type="submission" date="2022-05" db="EMBL/GenBank/DDBJ databases">
        <title>Genome Resource of Streptomyces lavenduligriseus GA1-1, a Strain with Broad-Spectrum Antifungal Activity against Phytopathogenic Fungi.</title>
        <authorList>
            <person name="Qi D."/>
        </authorList>
    </citation>
    <scope>NUCLEOTIDE SEQUENCE [LARGE SCALE GENOMIC DNA]</scope>
    <source>
        <strain evidence="3 4">GA1-1</strain>
    </source>
</reference>
<dbReference type="PANTHER" id="PTHR43709:SF2">
    <property type="entry name" value="DUF453 DOMAIN PROTEIN (AFU_ORTHOLOGUE AFUA_6G00360)"/>
    <property type="match status" value="1"/>
</dbReference>
<accession>A0ABT0NN09</accession>